<accession>I3E3Y8</accession>
<evidence type="ECO:0000313" key="2">
    <source>
        <dbReference type="Proteomes" id="UP000027602"/>
    </source>
</evidence>
<dbReference type="AlphaFoldDB" id="I3E3Y8"/>
<dbReference type="Gene3D" id="4.10.280.10">
    <property type="entry name" value="Helix-loop-helix DNA-binding domain"/>
    <property type="match status" value="1"/>
</dbReference>
<dbReference type="Proteomes" id="UP000027602">
    <property type="component" value="Chromosome"/>
</dbReference>
<dbReference type="Pfam" id="PF09388">
    <property type="entry name" value="SpoOE-like"/>
    <property type="match status" value="1"/>
</dbReference>
<proteinExistence type="predicted"/>
<organism evidence="1 2">
    <name type="scientific">Bacillus methanolicus (strain MGA3 / ATCC 53907)</name>
    <dbReference type="NCBI Taxonomy" id="796606"/>
    <lineage>
        <taxon>Bacteria</taxon>
        <taxon>Bacillati</taxon>
        <taxon>Bacillota</taxon>
        <taxon>Bacilli</taxon>
        <taxon>Bacillales</taxon>
        <taxon>Bacillaceae</taxon>
        <taxon>Bacillus</taxon>
    </lineage>
</organism>
<dbReference type="GO" id="GO:0043937">
    <property type="term" value="P:regulation of sporulation"/>
    <property type="evidence" value="ECO:0007669"/>
    <property type="project" value="InterPro"/>
</dbReference>
<reference evidence="1 2" key="1">
    <citation type="journal article" date="2015" name="BMC Genomics">
        <title>Transcriptome analysis of thermophilic methylotrophic Bacillus methanolicus MGA3 using RNA-sequencing provides detailed insights into its previously uncharted transcriptional landscape.</title>
        <authorList>
            <person name="Irla M."/>
            <person name="Neshat A."/>
            <person name="Brautaset T."/>
            <person name="Ruckert C."/>
            <person name="Kalinowski J."/>
            <person name="Wendisch V.F."/>
        </authorList>
    </citation>
    <scope>NUCLEOTIDE SEQUENCE [LARGE SCALE GENOMIC DNA]</scope>
    <source>
        <strain evidence="2">MGA3 / ATCC 53907</strain>
    </source>
</reference>
<dbReference type="InterPro" id="IPR036638">
    <property type="entry name" value="HLH_DNA-bd_sf"/>
</dbReference>
<dbReference type="EMBL" id="CP007739">
    <property type="protein sequence ID" value="AIE58688.1"/>
    <property type="molecule type" value="Genomic_DNA"/>
</dbReference>
<dbReference type="eggNOG" id="ENOG5030DJ8">
    <property type="taxonomic scope" value="Bacteria"/>
</dbReference>
<dbReference type="HOGENOM" id="CLU_189149_1_2_9"/>
<dbReference type="InterPro" id="IPR018540">
    <property type="entry name" value="Spo0E-like"/>
</dbReference>
<dbReference type="RefSeq" id="WP_003348550.1">
    <property type="nucleotide sequence ID" value="NZ_ADWW01000003.1"/>
</dbReference>
<keyword evidence="2" id="KW-1185">Reference proteome</keyword>
<gene>
    <name evidence="1" type="ORF">BMMGA3_00990</name>
</gene>
<dbReference type="InterPro" id="IPR037208">
    <property type="entry name" value="Spo0E-like_sf"/>
</dbReference>
<dbReference type="OrthoDB" id="2649371at2"/>
<dbReference type="GO" id="GO:0046983">
    <property type="term" value="F:protein dimerization activity"/>
    <property type="evidence" value="ECO:0007669"/>
    <property type="project" value="InterPro"/>
</dbReference>
<protein>
    <recommendedName>
        <fullName evidence="3">Spo0E like sporulation regulatory protein</fullName>
    </recommendedName>
</protein>
<evidence type="ECO:0000313" key="1">
    <source>
        <dbReference type="EMBL" id="AIE58688.1"/>
    </source>
</evidence>
<dbReference type="KEGG" id="bmet:BMMGA3_00990"/>
<dbReference type="SUPFAM" id="SSF140500">
    <property type="entry name" value="BAS1536-like"/>
    <property type="match status" value="1"/>
</dbReference>
<dbReference type="STRING" id="796606.BMMGA3_00990"/>
<name>I3E3Y8_BACMM</name>
<evidence type="ECO:0008006" key="3">
    <source>
        <dbReference type="Google" id="ProtNLM"/>
    </source>
</evidence>
<sequence length="63" mass="7630">MYIETLLEDIENYRRKMVKLASHYSFTNQQVIEISTELDKLLNQYYLLTVRNEADPKLRARHL</sequence>